<evidence type="ECO:0000256" key="1">
    <source>
        <dbReference type="ARBA" id="ARBA00004141"/>
    </source>
</evidence>
<evidence type="ECO:0000256" key="2">
    <source>
        <dbReference type="ARBA" id="ARBA00022692"/>
    </source>
</evidence>
<reference evidence="8 9" key="1">
    <citation type="journal article" date="2014" name="Genome Biol. Evol.">
        <title>Comparative genomics and transcriptomics analyses reveal divergent lifestyle features of nematode endoparasitic fungus Hirsutella minnesotensis.</title>
        <authorList>
            <person name="Lai Y."/>
            <person name="Liu K."/>
            <person name="Zhang X."/>
            <person name="Zhang X."/>
            <person name="Li K."/>
            <person name="Wang N."/>
            <person name="Shu C."/>
            <person name="Wu Y."/>
            <person name="Wang C."/>
            <person name="Bushley K.E."/>
            <person name="Xiang M."/>
            <person name="Liu X."/>
        </authorList>
    </citation>
    <scope>NUCLEOTIDE SEQUENCE [LARGE SCALE GENOMIC DNA]</scope>
    <source>
        <strain evidence="8 9">3608</strain>
    </source>
</reference>
<feature type="transmembrane region" description="Helical" evidence="6">
    <location>
        <begin position="34"/>
        <end position="56"/>
    </location>
</feature>
<dbReference type="Pfam" id="PF20684">
    <property type="entry name" value="Fung_rhodopsin"/>
    <property type="match status" value="1"/>
</dbReference>
<dbReference type="InterPro" id="IPR052337">
    <property type="entry name" value="SAT4-like"/>
</dbReference>
<dbReference type="OrthoDB" id="4912596at2759"/>
<sequence length="154" mass="17232">MVRIGGLGRHMAYWYKHDPATLTTYLKIQTACEFVYMVGITFPKISILLLYLSIFVSRPTRIVTWIVLGIVVNHWIVTGVIATFTICQPFAYKWDKTIPGGRCTNLMAAYKYVSIPNIATDLAILVLPASSLLKLQTSKARKVGIFITFLTGSL</sequence>
<comment type="subcellular location">
    <subcellularLocation>
        <location evidence="1">Membrane</location>
        <topology evidence="1">Multi-pass membrane protein</topology>
    </subcellularLocation>
</comment>
<name>A0A0F8A3N8_9HYPO</name>
<keyword evidence="3 6" id="KW-1133">Transmembrane helix</keyword>
<gene>
    <name evidence="8" type="ORF">HIM_08419</name>
</gene>
<dbReference type="Proteomes" id="UP000054481">
    <property type="component" value="Unassembled WGS sequence"/>
</dbReference>
<evidence type="ECO:0000256" key="6">
    <source>
        <dbReference type="SAM" id="Phobius"/>
    </source>
</evidence>
<feature type="domain" description="Rhodopsin" evidence="7">
    <location>
        <begin position="4"/>
        <end position="153"/>
    </location>
</feature>
<comment type="similarity">
    <text evidence="5">Belongs to the SAT4 family.</text>
</comment>
<evidence type="ECO:0000259" key="7">
    <source>
        <dbReference type="Pfam" id="PF20684"/>
    </source>
</evidence>
<feature type="transmembrane region" description="Helical" evidence="6">
    <location>
        <begin position="62"/>
        <end position="87"/>
    </location>
</feature>
<keyword evidence="9" id="KW-1185">Reference proteome</keyword>
<accession>A0A0F8A3N8</accession>
<evidence type="ECO:0000313" key="8">
    <source>
        <dbReference type="EMBL" id="KJZ72154.1"/>
    </source>
</evidence>
<evidence type="ECO:0000256" key="5">
    <source>
        <dbReference type="ARBA" id="ARBA00038359"/>
    </source>
</evidence>
<keyword evidence="2 6" id="KW-0812">Transmembrane</keyword>
<evidence type="ECO:0000256" key="4">
    <source>
        <dbReference type="ARBA" id="ARBA00023136"/>
    </source>
</evidence>
<dbReference type="GO" id="GO:0016020">
    <property type="term" value="C:membrane"/>
    <property type="evidence" value="ECO:0007669"/>
    <property type="project" value="UniProtKB-SubCell"/>
</dbReference>
<evidence type="ECO:0000313" key="9">
    <source>
        <dbReference type="Proteomes" id="UP000054481"/>
    </source>
</evidence>
<dbReference type="PANTHER" id="PTHR33048">
    <property type="entry name" value="PTH11-LIKE INTEGRAL MEMBRANE PROTEIN (AFU_ORTHOLOGUE AFUA_5G11245)"/>
    <property type="match status" value="1"/>
</dbReference>
<dbReference type="EMBL" id="KQ030551">
    <property type="protein sequence ID" value="KJZ72154.1"/>
    <property type="molecule type" value="Genomic_DNA"/>
</dbReference>
<dbReference type="AlphaFoldDB" id="A0A0F8A3N8"/>
<evidence type="ECO:0000256" key="3">
    <source>
        <dbReference type="ARBA" id="ARBA00022989"/>
    </source>
</evidence>
<dbReference type="InterPro" id="IPR049326">
    <property type="entry name" value="Rhodopsin_dom_fungi"/>
</dbReference>
<dbReference type="PANTHER" id="PTHR33048:SF47">
    <property type="entry name" value="INTEGRAL MEMBRANE PROTEIN-RELATED"/>
    <property type="match status" value="1"/>
</dbReference>
<protein>
    <recommendedName>
        <fullName evidence="7">Rhodopsin domain-containing protein</fullName>
    </recommendedName>
</protein>
<proteinExistence type="inferred from homology"/>
<keyword evidence="4 6" id="KW-0472">Membrane</keyword>
<organism evidence="8 9">
    <name type="scientific">Hirsutella minnesotensis 3608</name>
    <dbReference type="NCBI Taxonomy" id="1043627"/>
    <lineage>
        <taxon>Eukaryota</taxon>
        <taxon>Fungi</taxon>
        <taxon>Dikarya</taxon>
        <taxon>Ascomycota</taxon>
        <taxon>Pezizomycotina</taxon>
        <taxon>Sordariomycetes</taxon>
        <taxon>Hypocreomycetidae</taxon>
        <taxon>Hypocreales</taxon>
        <taxon>Ophiocordycipitaceae</taxon>
        <taxon>Hirsutella</taxon>
    </lineage>
</organism>